<protein>
    <submittedName>
        <fullName evidence="1">Uncharacterized protein</fullName>
    </submittedName>
</protein>
<dbReference type="AlphaFoldDB" id="A0AAE0X2W2"/>
<proteinExistence type="predicted"/>
<reference evidence="1" key="2">
    <citation type="submission" date="2023-06" db="EMBL/GenBank/DDBJ databases">
        <authorList>
            <consortium name="Lawrence Berkeley National Laboratory"/>
            <person name="Haridas S."/>
            <person name="Hensen N."/>
            <person name="Bonometti L."/>
            <person name="Westerberg I."/>
            <person name="Brannstrom I.O."/>
            <person name="Guillou S."/>
            <person name="Cros-Aarteil S."/>
            <person name="Calhoun S."/>
            <person name="Kuo A."/>
            <person name="Mondo S."/>
            <person name="Pangilinan J."/>
            <person name="Riley R."/>
            <person name="Labutti K."/>
            <person name="Andreopoulos B."/>
            <person name="Lipzen A."/>
            <person name="Chen C."/>
            <person name="Yanf M."/>
            <person name="Daum C."/>
            <person name="Ng V."/>
            <person name="Clum A."/>
            <person name="Steindorff A."/>
            <person name="Ohm R."/>
            <person name="Martin F."/>
            <person name="Silar P."/>
            <person name="Natvig D."/>
            <person name="Lalanne C."/>
            <person name="Gautier V."/>
            <person name="Ament-Velasquez S.L."/>
            <person name="Kruys A."/>
            <person name="Hutchinson M.I."/>
            <person name="Powell A.J."/>
            <person name="Barry K."/>
            <person name="Miller A.N."/>
            <person name="Grigoriev I.V."/>
            <person name="Debuchy R."/>
            <person name="Gladieux P."/>
            <person name="Thoren M.H."/>
            <person name="Johannesson H."/>
        </authorList>
    </citation>
    <scope>NUCLEOTIDE SEQUENCE</scope>
    <source>
        <strain evidence="1">CBS 314.62</strain>
    </source>
</reference>
<name>A0AAE0X2W2_9PEZI</name>
<keyword evidence="2" id="KW-1185">Reference proteome</keyword>
<organism evidence="1 2">
    <name type="scientific">Podospora appendiculata</name>
    <dbReference type="NCBI Taxonomy" id="314037"/>
    <lineage>
        <taxon>Eukaryota</taxon>
        <taxon>Fungi</taxon>
        <taxon>Dikarya</taxon>
        <taxon>Ascomycota</taxon>
        <taxon>Pezizomycotina</taxon>
        <taxon>Sordariomycetes</taxon>
        <taxon>Sordariomycetidae</taxon>
        <taxon>Sordariales</taxon>
        <taxon>Podosporaceae</taxon>
        <taxon>Podospora</taxon>
    </lineage>
</organism>
<accession>A0AAE0X2W2</accession>
<comment type="caution">
    <text evidence="1">The sequence shown here is derived from an EMBL/GenBank/DDBJ whole genome shotgun (WGS) entry which is preliminary data.</text>
</comment>
<evidence type="ECO:0000313" key="1">
    <source>
        <dbReference type="EMBL" id="KAK3683492.1"/>
    </source>
</evidence>
<evidence type="ECO:0000313" key="2">
    <source>
        <dbReference type="Proteomes" id="UP001270362"/>
    </source>
</evidence>
<dbReference type="Proteomes" id="UP001270362">
    <property type="component" value="Unassembled WGS sequence"/>
</dbReference>
<sequence length="157" mass="17287">MCPSERTASRPSLMPWRSCVLSFLTFIFSPLGFFSRFCSVSFGSKLSCLSVSERSEGVFRFFFFASHADGYLPPLPSLQGLSVCGGGVKSDRSHNSRSRNFVLEASSTLTDLSRSALSLLFFQPTMQSHLHSPFGVLANHPLGRLPSEKEKKKGKKG</sequence>
<gene>
    <name evidence="1" type="ORF">B0T22DRAFT_468004</name>
</gene>
<dbReference type="EMBL" id="JAULSO010000004">
    <property type="protein sequence ID" value="KAK3683492.1"/>
    <property type="molecule type" value="Genomic_DNA"/>
</dbReference>
<reference evidence="1" key="1">
    <citation type="journal article" date="2023" name="Mol. Phylogenet. Evol.">
        <title>Genome-scale phylogeny and comparative genomics of the fungal order Sordariales.</title>
        <authorList>
            <person name="Hensen N."/>
            <person name="Bonometti L."/>
            <person name="Westerberg I."/>
            <person name="Brannstrom I.O."/>
            <person name="Guillou S."/>
            <person name="Cros-Aarteil S."/>
            <person name="Calhoun S."/>
            <person name="Haridas S."/>
            <person name="Kuo A."/>
            <person name="Mondo S."/>
            <person name="Pangilinan J."/>
            <person name="Riley R."/>
            <person name="LaButti K."/>
            <person name="Andreopoulos B."/>
            <person name="Lipzen A."/>
            <person name="Chen C."/>
            <person name="Yan M."/>
            <person name="Daum C."/>
            <person name="Ng V."/>
            <person name="Clum A."/>
            <person name="Steindorff A."/>
            <person name="Ohm R.A."/>
            <person name="Martin F."/>
            <person name="Silar P."/>
            <person name="Natvig D.O."/>
            <person name="Lalanne C."/>
            <person name="Gautier V."/>
            <person name="Ament-Velasquez S.L."/>
            <person name="Kruys A."/>
            <person name="Hutchinson M.I."/>
            <person name="Powell A.J."/>
            <person name="Barry K."/>
            <person name="Miller A.N."/>
            <person name="Grigoriev I.V."/>
            <person name="Debuchy R."/>
            <person name="Gladieux P."/>
            <person name="Hiltunen Thoren M."/>
            <person name="Johannesson H."/>
        </authorList>
    </citation>
    <scope>NUCLEOTIDE SEQUENCE</scope>
    <source>
        <strain evidence="1">CBS 314.62</strain>
    </source>
</reference>